<accession>A0AAW1C900</accession>
<evidence type="ECO:0000256" key="22">
    <source>
        <dbReference type="ARBA" id="ARBA00048020"/>
    </source>
</evidence>
<dbReference type="Gene3D" id="1.10.540.10">
    <property type="entry name" value="Acyl-CoA dehydrogenase/oxidase, N-terminal domain"/>
    <property type="match status" value="1"/>
</dbReference>
<evidence type="ECO:0000256" key="11">
    <source>
        <dbReference type="ARBA" id="ARBA00022832"/>
    </source>
</evidence>
<dbReference type="Pfam" id="PF02770">
    <property type="entry name" value="Acyl-CoA_dh_M"/>
    <property type="match status" value="1"/>
</dbReference>
<comment type="catalytic activity">
    <reaction evidence="19">
        <text>decanoyl-CoA + oxidized [electron-transfer flavoprotein] + H(+) = (2E)-decenoyl-CoA + reduced [electron-transfer flavoprotein]</text>
        <dbReference type="Rhea" id="RHEA:48176"/>
        <dbReference type="Rhea" id="RHEA-COMP:10685"/>
        <dbReference type="Rhea" id="RHEA-COMP:10686"/>
        <dbReference type="ChEBI" id="CHEBI:15378"/>
        <dbReference type="ChEBI" id="CHEBI:57692"/>
        <dbReference type="ChEBI" id="CHEBI:58307"/>
        <dbReference type="ChEBI" id="CHEBI:61406"/>
        <dbReference type="ChEBI" id="CHEBI:61430"/>
    </reaction>
    <physiologicalReaction direction="left-to-right" evidence="19">
        <dbReference type="Rhea" id="RHEA:48177"/>
    </physiologicalReaction>
</comment>
<dbReference type="Pfam" id="PF02771">
    <property type="entry name" value="Acyl-CoA_dh_N"/>
    <property type="match status" value="1"/>
</dbReference>
<comment type="function">
    <text evidence="17">Long-chain specific acyl-CoA dehydrogenase is one of the acyl-CoA dehydrogenases that catalyze the first step of mitochondrial fatty acid beta-oxidation, an aerobic process breaking down fatty acids into acetyl-CoA and allowing the production of energy from fats. The first step of fatty acid beta-oxidation consists in the removal of one hydrogen from C-2 and C-3 of the straight-chain fatty acyl-CoA thioester, resulting in the formation of trans-2-enoyl-CoA. Among the different mitochondrial acyl-CoA dehydrogenases, long-chain specific acyl-CoA dehydrogenase can act on saturated and unsaturated acyl-CoAs with 6 to 24 carbons with a preference for 8 to 18 carbons long primary chains.</text>
</comment>
<evidence type="ECO:0000313" key="34">
    <source>
        <dbReference type="Proteomes" id="UP001474421"/>
    </source>
</evidence>
<keyword evidence="10" id="KW-0274">FAD</keyword>
<dbReference type="InterPro" id="IPR013786">
    <property type="entry name" value="AcylCoA_DH/ox_N"/>
</dbReference>
<organism evidence="33 34">
    <name type="scientific">Crotalus adamanteus</name>
    <name type="common">Eastern diamondback rattlesnake</name>
    <dbReference type="NCBI Taxonomy" id="8729"/>
    <lineage>
        <taxon>Eukaryota</taxon>
        <taxon>Metazoa</taxon>
        <taxon>Chordata</taxon>
        <taxon>Craniata</taxon>
        <taxon>Vertebrata</taxon>
        <taxon>Euteleostomi</taxon>
        <taxon>Lepidosauria</taxon>
        <taxon>Squamata</taxon>
        <taxon>Bifurcata</taxon>
        <taxon>Unidentata</taxon>
        <taxon>Episquamata</taxon>
        <taxon>Toxicofera</taxon>
        <taxon>Serpentes</taxon>
        <taxon>Colubroidea</taxon>
        <taxon>Viperidae</taxon>
        <taxon>Crotalinae</taxon>
        <taxon>Crotalus</taxon>
    </lineage>
</organism>
<dbReference type="GO" id="GO:0044545">
    <property type="term" value="C:NSL complex"/>
    <property type="evidence" value="ECO:0007669"/>
    <property type="project" value="TreeGrafter"/>
</dbReference>
<dbReference type="SUPFAM" id="SSF47203">
    <property type="entry name" value="Acyl-CoA dehydrogenase C-terminal domain-like"/>
    <property type="match status" value="1"/>
</dbReference>
<evidence type="ECO:0000259" key="32">
    <source>
        <dbReference type="PROSITE" id="PS52052"/>
    </source>
</evidence>
<dbReference type="Gene3D" id="6.10.250.3170">
    <property type="match status" value="1"/>
</dbReference>
<dbReference type="FunFam" id="1.10.540.10:FF:000017">
    <property type="entry name" value="long-chain specific acyl-CoA dehydrogenase, mitochondrial"/>
    <property type="match status" value="1"/>
</dbReference>
<feature type="compositionally biased region" description="Gly residues" evidence="31">
    <location>
        <begin position="681"/>
        <end position="701"/>
    </location>
</feature>
<evidence type="ECO:0000256" key="17">
    <source>
        <dbReference type="ARBA" id="ARBA00045155"/>
    </source>
</evidence>
<comment type="subunit">
    <text evidence="5">Homotetramer.</text>
</comment>
<sequence>MACYEAPGPPAQYGYCFKEAIKGNMAASVCKVLVNQALKSFCSPGGRRILVRNFQTENNDSTRLEPSSAKTLMDIGIRRIFSSDHDIFRQSVKKFFQEAVVPYHAEWEKAGQVSRELWEKAGQQGLLGINISEENGGIGGDLFSSAIVWEEQMYANCTGPGFSLHSDIVMPYIANYGSKEQIKRFIPEMAAGRCIGAIAMTEPGAGSDLQGVKTFAKKDGSDWILNGSKVFITNGWMSDLVIVVAVTNRESRSPAHGISLFLVENGMKGFVKGRKLEKIGLKAQDTAELFFEDVRLPASALLGQENKGFYYLMSELPQERLVIGDIAISSCEFMFEETRNYVKQRKAFGKTISHLQTVQHKLAELKTQICVGRTFLDNCIDLHSRKCLDSATASMAKYWASDLQNNVATQCLQLHGGWGYMWEYPIAKSFVDSRVQPIYGGTNEIMKELIARDILSHSHVRSASVLPAPAICQASPRPALRSSSRAPSPSVNPPATMQLPSLQRIIKPRSEQSGEAPDGTEGSSSKLTQKRSAGFPDRILKTHRSNLLGAERLFGRARIERSGVERSQVGWEGRGRRCRRFCFGEVNWTLCETEATGGREATRQRTELAVKSVLGERCRRRLLLFTVASEIWEETVDSRRHSPFPPPPLRRARASSNDPRGSRRVLSSALTAPKGRDDGGGKGAGGGIGVDAGRGVGGGEGVTAPKECGRRKVRWGRRRRRRAAAWRPGVGWRRGGGRAVMREREGGGPFFYDEAEGDVGTACQECTSAELLSQVEGSLDSEATCSSSSEDDDEQISKTIVPINCRSDWKWLVERAKVGYQWTWLQDQISELEYKIQQLTDLHRQIRATKGMVILEECSVPKDILKKRTQLPYQEALNSTGNSQAFLQRQDVWPEHDFEMSPSSPTLLLRNIEKQSAQLSEIISSLIAPLNLSPTSSSFSSKICKQNELVNGISLRESENKEEISSSSSCLADQQHLKRRRKEKMKLKTPTVALMSTSARTRPLLSFQRRKPYRMNTAFTLNNQTLHQGSTLYNTEEIASSKRNNYEFSINSSICKQLMLELDTSFHPVLSFPSDVPLHVHFKTLLKKYELKGDAFEGAALGLEYKISPLNVFSQIKAPLQQLSRGYESTSKHQTMAKVSEQFPEGRKKRHFSETLSGENNSCEALTFQHEGQESYSNFTAVSNVDMLSRSSHSISSQFNSRRRLRSECSYDIDNIVIPMSLIAPSKLEKLQYKEILTPSWRIISLKPLEKLHEDEEKAEDLSDDIYAARHSKYEGKEKARWSLWEKCRCPRRNRSYSRNFEEQDASLKEKQANSNLTTYISENTAGITSEVYNSQYLGTSESSGKNQSMTLLWERRAFPLKNEEVETLIPQRQLAAHQECSNMSVLRDSDHNPYTAFSFLNDNQSQKESSISEVENHQIYLGRKQT</sequence>
<evidence type="ECO:0000256" key="8">
    <source>
        <dbReference type="ARBA" id="ARBA00022553"/>
    </source>
</evidence>
<dbReference type="SMART" id="SM01300">
    <property type="entry name" value="PEHE"/>
    <property type="match status" value="1"/>
</dbReference>
<feature type="compositionally biased region" description="Basic residues" evidence="31">
    <location>
        <begin position="977"/>
        <end position="987"/>
    </location>
</feature>
<comment type="catalytic activity">
    <reaction evidence="25">
        <text>oxidized [electron-transfer flavoprotein] + (9Z)-octadecenoyl-CoA + H(+) = (2E,9Z)-octadecadienoyl-CoA + reduced [electron-transfer flavoprotein]</text>
        <dbReference type="Rhea" id="RHEA:47300"/>
        <dbReference type="Rhea" id="RHEA-COMP:10685"/>
        <dbReference type="Rhea" id="RHEA-COMP:10686"/>
        <dbReference type="ChEBI" id="CHEBI:15378"/>
        <dbReference type="ChEBI" id="CHEBI:57387"/>
        <dbReference type="ChEBI" id="CHEBI:57692"/>
        <dbReference type="ChEBI" id="CHEBI:58307"/>
        <dbReference type="ChEBI" id="CHEBI:77553"/>
    </reaction>
    <physiologicalReaction direction="left-to-right" evidence="25">
        <dbReference type="Rhea" id="RHEA:47301"/>
    </physiologicalReaction>
</comment>
<evidence type="ECO:0000256" key="9">
    <source>
        <dbReference type="ARBA" id="ARBA00022630"/>
    </source>
</evidence>
<comment type="similarity">
    <text evidence="4">Belongs to the acyl-CoA dehydrogenase family.</text>
</comment>
<evidence type="ECO:0000256" key="7">
    <source>
        <dbReference type="ARBA" id="ARBA00014123"/>
    </source>
</evidence>
<comment type="catalytic activity">
    <reaction evidence="30">
        <text>octadecanoyl-CoA + oxidized [electron-transfer flavoprotein] + H(+) = (2E)-octadecenoyl-CoA + reduced [electron-transfer flavoprotein]</text>
        <dbReference type="Rhea" id="RHEA:47240"/>
        <dbReference type="Rhea" id="RHEA-COMP:10685"/>
        <dbReference type="Rhea" id="RHEA-COMP:10686"/>
        <dbReference type="ChEBI" id="CHEBI:15378"/>
        <dbReference type="ChEBI" id="CHEBI:57394"/>
        <dbReference type="ChEBI" id="CHEBI:57692"/>
        <dbReference type="ChEBI" id="CHEBI:58307"/>
        <dbReference type="ChEBI" id="CHEBI:71412"/>
    </reaction>
    <physiologicalReaction direction="left-to-right" evidence="30">
        <dbReference type="Rhea" id="RHEA:47241"/>
    </physiologicalReaction>
</comment>
<evidence type="ECO:0000256" key="24">
    <source>
        <dbReference type="ARBA" id="ARBA00048187"/>
    </source>
</evidence>
<evidence type="ECO:0000256" key="25">
    <source>
        <dbReference type="ARBA" id="ARBA00048725"/>
    </source>
</evidence>
<dbReference type="FunFam" id="2.40.110.10:FF:000002">
    <property type="entry name" value="Acyl-CoA dehydrogenase fadE12"/>
    <property type="match status" value="1"/>
</dbReference>
<evidence type="ECO:0000256" key="2">
    <source>
        <dbReference type="ARBA" id="ARBA00004305"/>
    </source>
</evidence>
<dbReference type="PANTHER" id="PTHR22443">
    <property type="entry name" value="NON-SPECIFIC LETHAL 1, ISOFORM M"/>
    <property type="match status" value="1"/>
</dbReference>
<evidence type="ECO:0000256" key="23">
    <source>
        <dbReference type="ARBA" id="ARBA00048086"/>
    </source>
</evidence>
<dbReference type="CDD" id="cd01160">
    <property type="entry name" value="LCAD"/>
    <property type="match status" value="1"/>
</dbReference>
<comment type="catalytic activity">
    <reaction evidence="22">
        <text>docosanoyl-CoA + oxidized [electron-transfer flavoprotein] + H(+) = (2E)-docosenoyl-CoA + reduced [electron-transfer flavoprotein]</text>
        <dbReference type="Rhea" id="RHEA:47228"/>
        <dbReference type="Rhea" id="RHEA-COMP:10685"/>
        <dbReference type="Rhea" id="RHEA-COMP:10686"/>
        <dbReference type="ChEBI" id="CHEBI:15378"/>
        <dbReference type="ChEBI" id="CHEBI:57692"/>
        <dbReference type="ChEBI" id="CHEBI:58307"/>
        <dbReference type="ChEBI" id="CHEBI:65059"/>
        <dbReference type="ChEBI" id="CHEBI:74692"/>
    </reaction>
    <physiologicalReaction direction="left-to-right" evidence="22">
        <dbReference type="Rhea" id="RHEA:47229"/>
    </physiologicalReaction>
</comment>
<dbReference type="InterPro" id="IPR009100">
    <property type="entry name" value="AcylCoA_DH/oxidase_NM_dom_sf"/>
</dbReference>
<comment type="catalytic activity">
    <reaction evidence="23">
        <text>tetracosanoyl-CoA + oxidized [electron-transfer flavoprotein] + H(+) = (2E)-tetracosenoyl-CoA + reduced [electron-transfer flavoprotein]</text>
        <dbReference type="Rhea" id="RHEA:47232"/>
        <dbReference type="Rhea" id="RHEA-COMP:10685"/>
        <dbReference type="Rhea" id="RHEA-COMP:10686"/>
        <dbReference type="ChEBI" id="CHEBI:15378"/>
        <dbReference type="ChEBI" id="CHEBI:57692"/>
        <dbReference type="ChEBI" id="CHEBI:58307"/>
        <dbReference type="ChEBI" id="CHEBI:65052"/>
        <dbReference type="ChEBI" id="CHEBI:74693"/>
    </reaction>
    <physiologicalReaction direction="left-to-right" evidence="23">
        <dbReference type="Rhea" id="RHEA:47233"/>
    </physiologicalReaction>
</comment>
<dbReference type="InterPro" id="IPR029332">
    <property type="entry name" value="PEHE_dom"/>
</dbReference>
<dbReference type="InterPro" id="IPR036250">
    <property type="entry name" value="AcylCo_DH-like_C"/>
</dbReference>
<dbReference type="InterPro" id="IPR037069">
    <property type="entry name" value="AcylCoA_DH/ox_N_sf"/>
</dbReference>
<feature type="compositionally biased region" description="Low complexity" evidence="31">
    <location>
        <begin position="476"/>
        <end position="495"/>
    </location>
</feature>
<reference evidence="33 34" key="1">
    <citation type="journal article" date="2024" name="Proc. Natl. Acad. Sci. U.S.A.">
        <title>The genetic regulatory architecture and epigenomic basis for age-related changes in rattlesnake venom.</title>
        <authorList>
            <person name="Hogan M.P."/>
            <person name="Holding M.L."/>
            <person name="Nystrom G.S."/>
            <person name="Colston T.J."/>
            <person name="Bartlett D.A."/>
            <person name="Mason A.J."/>
            <person name="Ellsworth S.A."/>
            <person name="Rautsaw R.M."/>
            <person name="Lawrence K.C."/>
            <person name="Strickland J.L."/>
            <person name="He B."/>
            <person name="Fraser P."/>
            <person name="Margres M.J."/>
            <person name="Gilbert D.M."/>
            <person name="Gibbs H.L."/>
            <person name="Parkinson C.L."/>
            <person name="Rokyta D.R."/>
        </authorList>
    </citation>
    <scope>NUCLEOTIDE SEQUENCE [LARGE SCALE GENOMIC DNA]</scope>
    <source>
        <strain evidence="33">DRR0105</strain>
    </source>
</reference>
<comment type="catalytic activity">
    <reaction evidence="21">
        <text>oxidized [electron-transfer flavoprotein] + hexadecanoyl-CoA + H(+) = (2E)-hexadecenoyl-CoA + reduced [electron-transfer flavoprotein]</text>
        <dbReference type="Rhea" id="RHEA:43448"/>
        <dbReference type="Rhea" id="RHEA-COMP:10685"/>
        <dbReference type="Rhea" id="RHEA-COMP:10686"/>
        <dbReference type="ChEBI" id="CHEBI:15378"/>
        <dbReference type="ChEBI" id="CHEBI:57379"/>
        <dbReference type="ChEBI" id="CHEBI:57692"/>
        <dbReference type="ChEBI" id="CHEBI:58307"/>
        <dbReference type="ChEBI" id="CHEBI:61526"/>
    </reaction>
    <physiologicalReaction direction="left-to-right" evidence="21">
        <dbReference type="Rhea" id="RHEA:43449"/>
    </physiologicalReaction>
</comment>
<dbReference type="GO" id="GO:0035035">
    <property type="term" value="F:histone acetyltransferase binding"/>
    <property type="evidence" value="ECO:0007669"/>
    <property type="project" value="TreeGrafter"/>
</dbReference>
<keyword evidence="14" id="KW-0560">Oxidoreductase</keyword>
<dbReference type="FunFam" id="1.20.140.10:FF:000020">
    <property type="entry name" value="Long-chain specific acyl-CoA dehydrogenase, mitochondrial"/>
    <property type="match status" value="1"/>
</dbReference>
<comment type="catalytic activity">
    <reaction evidence="28">
        <text>eicosanoyl-CoA + oxidized [electron-transfer flavoprotein] + H(+) = (2E)-eicosenoyl-CoA + reduced [electron-transfer flavoprotein]</text>
        <dbReference type="Rhea" id="RHEA:47236"/>
        <dbReference type="Rhea" id="RHEA-COMP:10685"/>
        <dbReference type="Rhea" id="RHEA-COMP:10686"/>
        <dbReference type="ChEBI" id="CHEBI:15378"/>
        <dbReference type="ChEBI" id="CHEBI:57380"/>
        <dbReference type="ChEBI" id="CHEBI:57692"/>
        <dbReference type="ChEBI" id="CHEBI:58307"/>
        <dbReference type="ChEBI" id="CHEBI:74691"/>
    </reaction>
    <physiologicalReaction direction="left-to-right" evidence="28">
        <dbReference type="Rhea" id="RHEA:47237"/>
    </physiologicalReaction>
</comment>
<dbReference type="PROSITE" id="PS52052">
    <property type="entry name" value="PEHE"/>
    <property type="match status" value="1"/>
</dbReference>
<comment type="catalytic activity">
    <reaction evidence="29">
        <text>hexanoyl-CoA + oxidized [electron-transfer flavoprotein] + H(+) = (2E)-hexenoyl-CoA + reduced [electron-transfer flavoprotein]</text>
        <dbReference type="Rhea" id="RHEA:43464"/>
        <dbReference type="Rhea" id="RHEA-COMP:10685"/>
        <dbReference type="Rhea" id="RHEA-COMP:10686"/>
        <dbReference type="ChEBI" id="CHEBI:15378"/>
        <dbReference type="ChEBI" id="CHEBI:57692"/>
        <dbReference type="ChEBI" id="CHEBI:58307"/>
        <dbReference type="ChEBI" id="CHEBI:62077"/>
        <dbReference type="ChEBI" id="CHEBI:62620"/>
    </reaction>
    <physiologicalReaction direction="left-to-right" evidence="29">
        <dbReference type="Rhea" id="RHEA:43465"/>
    </physiologicalReaction>
</comment>
<keyword evidence="9" id="KW-0285">Flavoprotein</keyword>
<feature type="domain" description="PEHE" evidence="32">
    <location>
        <begin position="1235"/>
        <end position="1354"/>
    </location>
</feature>
<name>A0AAW1C900_CROAD</name>
<evidence type="ECO:0000256" key="5">
    <source>
        <dbReference type="ARBA" id="ARBA00011881"/>
    </source>
</evidence>
<evidence type="ECO:0000256" key="31">
    <source>
        <dbReference type="SAM" id="MobiDB-lite"/>
    </source>
</evidence>
<keyword evidence="11" id="KW-0276">Fatty acid metabolism</keyword>
<proteinExistence type="inferred from homology"/>
<dbReference type="PANTHER" id="PTHR22443:SF16">
    <property type="entry name" value="KAT8 REGULATORY NSL COMPLEX SUBUNIT 1-LIKE PROTEIN"/>
    <property type="match status" value="1"/>
</dbReference>
<evidence type="ECO:0000256" key="18">
    <source>
        <dbReference type="ARBA" id="ARBA00047434"/>
    </source>
</evidence>
<evidence type="ECO:0000256" key="21">
    <source>
        <dbReference type="ARBA" id="ARBA00047916"/>
    </source>
</evidence>
<comment type="caution">
    <text evidence="33">The sequence shown here is derived from an EMBL/GenBank/DDBJ whole genome shotgun (WGS) entry which is preliminary data.</text>
</comment>
<comment type="catalytic activity">
    <reaction evidence="27">
        <text>tetradecanoyl-CoA + oxidized [electron-transfer flavoprotein] + H(+) = (2E)-tetradecenoyl-CoA + reduced [electron-transfer flavoprotein]</text>
        <dbReference type="Rhea" id="RHEA:47316"/>
        <dbReference type="Rhea" id="RHEA-COMP:10685"/>
        <dbReference type="Rhea" id="RHEA-COMP:10686"/>
        <dbReference type="ChEBI" id="CHEBI:15378"/>
        <dbReference type="ChEBI" id="CHEBI:57385"/>
        <dbReference type="ChEBI" id="CHEBI:57692"/>
        <dbReference type="ChEBI" id="CHEBI:58307"/>
        <dbReference type="ChEBI" id="CHEBI:61405"/>
    </reaction>
    <physiologicalReaction direction="left-to-right" evidence="27">
        <dbReference type="Rhea" id="RHEA:47317"/>
    </physiologicalReaction>
</comment>
<comment type="catalytic activity">
    <reaction evidence="26">
        <text>octanoyl-CoA + oxidized [electron-transfer flavoprotein] + H(+) = (2E)-octenoyl-CoA + reduced [electron-transfer flavoprotein]</text>
        <dbReference type="Rhea" id="RHEA:48180"/>
        <dbReference type="Rhea" id="RHEA-COMP:10685"/>
        <dbReference type="Rhea" id="RHEA-COMP:10686"/>
        <dbReference type="ChEBI" id="CHEBI:15378"/>
        <dbReference type="ChEBI" id="CHEBI:57386"/>
        <dbReference type="ChEBI" id="CHEBI:57692"/>
        <dbReference type="ChEBI" id="CHEBI:58307"/>
        <dbReference type="ChEBI" id="CHEBI:62242"/>
    </reaction>
    <physiologicalReaction direction="left-to-right" evidence="26">
        <dbReference type="Rhea" id="RHEA:48181"/>
    </physiologicalReaction>
</comment>
<comment type="pathway">
    <text evidence="3">Lipid metabolism; mitochondrial fatty acid beta-oxidation.</text>
</comment>
<dbReference type="InterPro" id="IPR009075">
    <property type="entry name" value="AcylCo_DH/oxidase_C"/>
</dbReference>
<dbReference type="GO" id="GO:0005759">
    <property type="term" value="C:mitochondrial matrix"/>
    <property type="evidence" value="ECO:0007669"/>
    <property type="project" value="UniProtKB-SubCell"/>
</dbReference>
<evidence type="ECO:0000256" key="13">
    <source>
        <dbReference type="ARBA" id="ARBA00022990"/>
    </source>
</evidence>
<keyword evidence="12" id="KW-0809">Transit peptide</keyword>
<comment type="cofactor">
    <cofactor evidence="1">
        <name>FAD</name>
        <dbReference type="ChEBI" id="CHEBI:57692"/>
    </cofactor>
</comment>
<keyword evidence="16" id="KW-0496">Mitochondrion</keyword>
<keyword evidence="13" id="KW-0007">Acetylation</keyword>
<feature type="compositionally biased region" description="Polar residues" evidence="31">
    <location>
        <begin position="521"/>
        <end position="531"/>
    </location>
</feature>
<protein>
    <recommendedName>
        <fullName evidence="7">Long-chain specific acyl-CoA dehydrogenase, mitochondrial</fullName>
        <ecNumber evidence="6">1.3.8.8</ecNumber>
    </recommendedName>
</protein>
<evidence type="ECO:0000256" key="29">
    <source>
        <dbReference type="ARBA" id="ARBA00049192"/>
    </source>
</evidence>
<evidence type="ECO:0000256" key="30">
    <source>
        <dbReference type="ARBA" id="ARBA00049224"/>
    </source>
</evidence>
<dbReference type="GO" id="GO:0042758">
    <property type="term" value="P:long-chain fatty acid catabolic process"/>
    <property type="evidence" value="ECO:0007669"/>
    <property type="project" value="InterPro"/>
</dbReference>
<comment type="catalytic activity">
    <reaction evidence="24">
        <text>(5Z)-tetradecenoyl-CoA + oxidized [electron-transfer flavoprotein] + H(+) = (2E,5Z)-tetradecadienoyl-CoA + reduced [electron-transfer flavoprotein]</text>
        <dbReference type="Rhea" id="RHEA:47448"/>
        <dbReference type="Rhea" id="RHEA-COMP:10685"/>
        <dbReference type="Rhea" id="RHEA-COMP:10686"/>
        <dbReference type="ChEBI" id="CHEBI:15378"/>
        <dbReference type="ChEBI" id="CHEBI:57692"/>
        <dbReference type="ChEBI" id="CHEBI:58307"/>
        <dbReference type="ChEBI" id="CHEBI:84650"/>
        <dbReference type="ChEBI" id="CHEBI:87701"/>
    </reaction>
    <physiologicalReaction direction="left-to-right" evidence="24">
        <dbReference type="Rhea" id="RHEA:47449"/>
    </physiologicalReaction>
</comment>
<evidence type="ECO:0000256" key="15">
    <source>
        <dbReference type="ARBA" id="ARBA00023098"/>
    </source>
</evidence>
<dbReference type="InterPro" id="IPR026180">
    <property type="entry name" value="NSL1"/>
</dbReference>
<feature type="region of interest" description="Disordered" evidence="31">
    <location>
        <begin position="476"/>
        <end position="538"/>
    </location>
</feature>
<evidence type="ECO:0000256" key="12">
    <source>
        <dbReference type="ARBA" id="ARBA00022946"/>
    </source>
</evidence>
<evidence type="ECO:0000256" key="20">
    <source>
        <dbReference type="ARBA" id="ARBA00047893"/>
    </source>
</evidence>
<dbReference type="Pfam" id="PF15275">
    <property type="entry name" value="PEHE"/>
    <property type="match status" value="1"/>
</dbReference>
<evidence type="ECO:0000313" key="33">
    <source>
        <dbReference type="EMBL" id="KAK9410917.1"/>
    </source>
</evidence>
<keyword evidence="8" id="KW-0597">Phosphoprotein</keyword>
<dbReference type="EMBL" id="JAOTOJ010000001">
    <property type="protein sequence ID" value="KAK9410917.1"/>
    <property type="molecule type" value="Genomic_DNA"/>
</dbReference>
<dbReference type="InterPro" id="IPR006089">
    <property type="entry name" value="Acyl-CoA_DH_CS"/>
</dbReference>
<evidence type="ECO:0000256" key="16">
    <source>
        <dbReference type="ARBA" id="ARBA00023128"/>
    </source>
</evidence>
<evidence type="ECO:0000256" key="3">
    <source>
        <dbReference type="ARBA" id="ARBA00005198"/>
    </source>
</evidence>
<evidence type="ECO:0000256" key="14">
    <source>
        <dbReference type="ARBA" id="ARBA00023002"/>
    </source>
</evidence>
<keyword evidence="15" id="KW-0443">Lipid metabolism</keyword>
<dbReference type="Pfam" id="PF00441">
    <property type="entry name" value="Acyl-CoA_dh_1"/>
    <property type="match status" value="1"/>
</dbReference>
<evidence type="ECO:0000256" key="10">
    <source>
        <dbReference type="ARBA" id="ARBA00022827"/>
    </source>
</evidence>
<evidence type="ECO:0000256" key="6">
    <source>
        <dbReference type="ARBA" id="ARBA00012040"/>
    </source>
</evidence>
<dbReference type="InterPro" id="IPR046373">
    <property type="entry name" value="Acyl-CoA_Oxase/DH_mid-dom_sf"/>
</dbReference>
<dbReference type="PROSITE" id="PS00073">
    <property type="entry name" value="ACYL_COA_DH_2"/>
    <property type="match status" value="1"/>
</dbReference>
<comment type="catalytic activity">
    <reaction evidence="20">
        <text>dodecanoyl-CoA + oxidized [electron-transfer flavoprotein] + H(+) = (2E)-dodecenoyl-CoA + reduced [electron-transfer flavoprotein]</text>
        <dbReference type="Rhea" id="RHEA:47296"/>
        <dbReference type="Rhea" id="RHEA-COMP:10685"/>
        <dbReference type="Rhea" id="RHEA-COMP:10686"/>
        <dbReference type="ChEBI" id="CHEBI:15378"/>
        <dbReference type="ChEBI" id="CHEBI:57330"/>
        <dbReference type="ChEBI" id="CHEBI:57375"/>
        <dbReference type="ChEBI" id="CHEBI:57692"/>
        <dbReference type="ChEBI" id="CHEBI:58307"/>
    </reaction>
    <physiologicalReaction direction="left-to-right" evidence="20">
        <dbReference type="Rhea" id="RHEA:47297"/>
    </physiologicalReaction>
</comment>
<evidence type="ECO:0000256" key="1">
    <source>
        <dbReference type="ARBA" id="ARBA00001974"/>
    </source>
</evidence>
<dbReference type="InterPro" id="IPR006091">
    <property type="entry name" value="Acyl-CoA_Oxase/DH_mid-dom"/>
</dbReference>
<comment type="subcellular location">
    <subcellularLocation>
        <location evidence="2">Mitochondrion matrix</location>
    </subcellularLocation>
</comment>
<dbReference type="GO" id="GO:0050660">
    <property type="term" value="F:flavin adenine dinucleotide binding"/>
    <property type="evidence" value="ECO:0007669"/>
    <property type="project" value="InterPro"/>
</dbReference>
<comment type="catalytic activity">
    <reaction evidence="18">
        <text>a long-chain 2,3-saturated fatty acyl-CoA + oxidized [electron-transfer flavoprotein] + H(+) = a long-chain (2E)-enoyl-CoA + reduced [electron-transfer flavoprotein]</text>
        <dbReference type="Rhea" id="RHEA:17721"/>
        <dbReference type="Rhea" id="RHEA-COMP:10685"/>
        <dbReference type="Rhea" id="RHEA-COMP:10686"/>
        <dbReference type="ChEBI" id="CHEBI:15378"/>
        <dbReference type="ChEBI" id="CHEBI:57692"/>
        <dbReference type="ChEBI" id="CHEBI:58307"/>
        <dbReference type="ChEBI" id="CHEBI:83721"/>
        <dbReference type="ChEBI" id="CHEBI:83727"/>
        <dbReference type="EC" id="1.3.8.8"/>
    </reaction>
    <physiologicalReaction direction="left-to-right" evidence="18">
        <dbReference type="Rhea" id="RHEA:17722"/>
    </physiologicalReaction>
</comment>
<evidence type="ECO:0000256" key="19">
    <source>
        <dbReference type="ARBA" id="ARBA00047546"/>
    </source>
</evidence>
<dbReference type="Gene3D" id="1.20.140.10">
    <property type="entry name" value="Butyryl-CoA Dehydrogenase, subunit A, domain 3"/>
    <property type="match status" value="1"/>
</dbReference>
<dbReference type="Proteomes" id="UP001474421">
    <property type="component" value="Unassembled WGS sequence"/>
</dbReference>
<feature type="region of interest" description="Disordered" evidence="31">
    <location>
        <begin position="964"/>
        <end position="988"/>
    </location>
</feature>
<evidence type="ECO:0000256" key="28">
    <source>
        <dbReference type="ARBA" id="ARBA00049140"/>
    </source>
</evidence>
<dbReference type="PROSITE" id="PS00072">
    <property type="entry name" value="ACYL_COA_DH_1"/>
    <property type="match status" value="1"/>
</dbReference>
<dbReference type="InterPro" id="IPR034179">
    <property type="entry name" value="LCAD"/>
</dbReference>
<evidence type="ECO:0000256" key="4">
    <source>
        <dbReference type="ARBA" id="ARBA00009347"/>
    </source>
</evidence>
<dbReference type="Gene3D" id="2.40.110.10">
    <property type="entry name" value="Butyryl-CoA Dehydrogenase, subunit A, domain 2"/>
    <property type="match status" value="1"/>
</dbReference>
<evidence type="ECO:0000256" key="26">
    <source>
        <dbReference type="ARBA" id="ARBA00048877"/>
    </source>
</evidence>
<feature type="region of interest" description="Disordered" evidence="31">
    <location>
        <begin position="636"/>
        <end position="713"/>
    </location>
</feature>
<dbReference type="GO" id="GO:0004466">
    <property type="term" value="F:long-chain fatty acyl-CoA dehydrogenase activity"/>
    <property type="evidence" value="ECO:0007669"/>
    <property type="project" value="UniProtKB-EC"/>
</dbReference>
<keyword evidence="34" id="KW-1185">Reference proteome</keyword>
<dbReference type="SUPFAM" id="SSF56645">
    <property type="entry name" value="Acyl-CoA dehydrogenase NM domain-like"/>
    <property type="match status" value="1"/>
</dbReference>
<dbReference type="EC" id="1.3.8.8" evidence="6"/>
<gene>
    <name evidence="33" type="ORF">NXF25_002092</name>
</gene>
<evidence type="ECO:0000256" key="27">
    <source>
        <dbReference type="ARBA" id="ARBA00049038"/>
    </source>
</evidence>